<feature type="domain" description="Exonuclease" evidence="6">
    <location>
        <begin position="13"/>
        <end position="186"/>
    </location>
</feature>
<feature type="active site" evidence="5">
    <location>
        <position position="135"/>
    </location>
</feature>
<dbReference type="Gene3D" id="3.30.420.10">
    <property type="entry name" value="Ribonuclease H-like superfamily/Ribonuclease H"/>
    <property type="match status" value="1"/>
</dbReference>
<dbReference type="Pfam" id="PF00929">
    <property type="entry name" value="RNase_T"/>
    <property type="match status" value="1"/>
</dbReference>
<evidence type="ECO:0000259" key="6">
    <source>
        <dbReference type="SMART" id="SM00479"/>
    </source>
</evidence>
<dbReference type="NCBIfam" id="NF003765">
    <property type="entry name" value="PRK05359.1"/>
    <property type="match status" value="1"/>
</dbReference>
<comment type="caution">
    <text evidence="7">The sequence shown here is derived from an EMBL/GenBank/DDBJ whole genome shotgun (WGS) entry which is preliminary data.</text>
</comment>
<evidence type="ECO:0000313" key="7">
    <source>
        <dbReference type="EMBL" id="GGX95121.1"/>
    </source>
</evidence>
<comment type="similarity">
    <text evidence="1 5">Belongs to the oligoribonuclease family.</text>
</comment>
<accession>A0ABQ2YTW9</accession>
<dbReference type="EC" id="3.1.-.-" evidence="5"/>
<keyword evidence="8" id="KW-1185">Reference proteome</keyword>
<keyword evidence="3 5" id="KW-0378">Hydrolase</keyword>
<dbReference type="PANTHER" id="PTHR11046">
    <property type="entry name" value="OLIGORIBONUCLEASE, MITOCHONDRIAL"/>
    <property type="match status" value="1"/>
</dbReference>
<dbReference type="InterPro" id="IPR036397">
    <property type="entry name" value="RNaseH_sf"/>
</dbReference>
<dbReference type="HAMAP" id="MF_00045">
    <property type="entry name" value="Oligoribonuclease"/>
    <property type="match status" value="1"/>
</dbReference>
<dbReference type="PANTHER" id="PTHR11046:SF0">
    <property type="entry name" value="OLIGORIBONUCLEASE, MITOCHONDRIAL"/>
    <property type="match status" value="1"/>
</dbReference>
<evidence type="ECO:0000256" key="4">
    <source>
        <dbReference type="ARBA" id="ARBA00022839"/>
    </source>
</evidence>
<sequence>MSDASAAPPRQDLLVWIDLEMTGLDPARERIIEVATLITDNDLNLIAEGPVIAVHQPDSLLEAMDDWNRKTHGESGLVERVKQSRVDTAAAERQTLEFLKAYVVPGTSPMCGNSVHQDRRFLEREMPELLAFFHYRNLDVSTLKELAKRWNPTALKGFEKRNVHLALDDIRESLAELAHYRRTFLRLETKDAGKADEEK</sequence>
<dbReference type="CDD" id="cd06135">
    <property type="entry name" value="Orn"/>
    <property type="match status" value="1"/>
</dbReference>
<dbReference type="InterPro" id="IPR013520">
    <property type="entry name" value="Ribonucl_H"/>
</dbReference>
<evidence type="ECO:0000256" key="2">
    <source>
        <dbReference type="ARBA" id="ARBA00022722"/>
    </source>
</evidence>
<evidence type="ECO:0000256" key="3">
    <source>
        <dbReference type="ARBA" id="ARBA00022801"/>
    </source>
</evidence>
<dbReference type="RefSeq" id="WP_189469365.1">
    <property type="nucleotide sequence ID" value="NZ_BMXS01000011.1"/>
</dbReference>
<dbReference type="InterPro" id="IPR012337">
    <property type="entry name" value="RNaseH-like_sf"/>
</dbReference>
<dbReference type="SUPFAM" id="SSF53098">
    <property type="entry name" value="Ribonuclease H-like"/>
    <property type="match status" value="1"/>
</dbReference>
<dbReference type="InterPro" id="IPR022894">
    <property type="entry name" value="Oligoribonuclease"/>
</dbReference>
<keyword evidence="5" id="KW-0963">Cytoplasm</keyword>
<evidence type="ECO:0000313" key="8">
    <source>
        <dbReference type="Proteomes" id="UP000653056"/>
    </source>
</evidence>
<dbReference type="EMBL" id="BMXS01000011">
    <property type="protein sequence ID" value="GGX95121.1"/>
    <property type="molecule type" value="Genomic_DNA"/>
</dbReference>
<keyword evidence="2 5" id="KW-0540">Nuclease</keyword>
<comment type="subcellular location">
    <subcellularLocation>
        <location evidence="5">Cytoplasm</location>
    </subcellularLocation>
</comment>
<evidence type="ECO:0000256" key="1">
    <source>
        <dbReference type="ARBA" id="ARBA00009921"/>
    </source>
</evidence>
<name>A0ABQ2YTW9_9GAMM</name>
<comment type="function">
    <text evidence="5">3'-to-5' exoribonuclease specific for small oligoribonucleotides.</text>
</comment>
<dbReference type="Proteomes" id="UP000653056">
    <property type="component" value="Unassembled WGS sequence"/>
</dbReference>
<proteinExistence type="inferred from homology"/>
<organism evidence="7 8">
    <name type="scientific">Litchfieldella qijiaojingensis</name>
    <dbReference type="NCBI Taxonomy" id="980347"/>
    <lineage>
        <taxon>Bacteria</taxon>
        <taxon>Pseudomonadati</taxon>
        <taxon>Pseudomonadota</taxon>
        <taxon>Gammaproteobacteria</taxon>
        <taxon>Oceanospirillales</taxon>
        <taxon>Halomonadaceae</taxon>
        <taxon>Litchfieldella</taxon>
    </lineage>
</organism>
<keyword evidence="4 5" id="KW-0269">Exonuclease</keyword>
<reference evidence="8" key="1">
    <citation type="journal article" date="2019" name="Int. J. Syst. Evol. Microbiol.">
        <title>The Global Catalogue of Microorganisms (GCM) 10K type strain sequencing project: providing services to taxonomists for standard genome sequencing and annotation.</title>
        <authorList>
            <consortium name="The Broad Institute Genomics Platform"/>
            <consortium name="The Broad Institute Genome Sequencing Center for Infectious Disease"/>
            <person name="Wu L."/>
            <person name="Ma J."/>
        </authorList>
    </citation>
    <scope>NUCLEOTIDE SEQUENCE [LARGE SCALE GENOMIC DNA]</scope>
    <source>
        <strain evidence="8">KCTC 22228</strain>
    </source>
</reference>
<gene>
    <name evidence="5 7" type="primary">orn</name>
    <name evidence="7" type="ORF">GCM10007160_23300</name>
</gene>
<evidence type="ECO:0000256" key="5">
    <source>
        <dbReference type="HAMAP-Rule" id="MF_00045"/>
    </source>
</evidence>
<protein>
    <recommendedName>
        <fullName evidence="5">Oligoribonuclease</fullName>
        <ecNumber evidence="5">3.1.-.-</ecNumber>
    </recommendedName>
</protein>
<dbReference type="SMART" id="SM00479">
    <property type="entry name" value="EXOIII"/>
    <property type="match status" value="1"/>
</dbReference>